<feature type="domain" description="RING-type" evidence="9">
    <location>
        <begin position="15"/>
        <end position="54"/>
    </location>
</feature>
<reference evidence="13" key="1">
    <citation type="submission" date="2025-08" db="UniProtKB">
        <authorList>
            <consortium name="RefSeq"/>
        </authorList>
    </citation>
    <scope>IDENTIFICATION</scope>
</reference>
<dbReference type="SUPFAM" id="SSF57850">
    <property type="entry name" value="RING/U-box"/>
    <property type="match status" value="1"/>
</dbReference>
<keyword evidence="4" id="KW-0479">Metal-binding</keyword>
<evidence type="ECO:0000256" key="4">
    <source>
        <dbReference type="ARBA" id="ARBA00022723"/>
    </source>
</evidence>
<evidence type="ECO:0000256" key="7">
    <source>
        <dbReference type="PROSITE-ProRule" id="PRU00024"/>
    </source>
</evidence>
<protein>
    <submittedName>
        <fullName evidence="13">Tripartite motif-containing protein 15 isoform X2</fullName>
    </submittedName>
</protein>
<dbReference type="Gene3D" id="2.60.120.920">
    <property type="match status" value="1"/>
</dbReference>
<dbReference type="Pfam" id="PF00643">
    <property type="entry name" value="zf-B_box"/>
    <property type="match status" value="1"/>
</dbReference>
<dbReference type="GO" id="GO:0008270">
    <property type="term" value="F:zinc ion binding"/>
    <property type="evidence" value="ECO:0007669"/>
    <property type="project" value="UniProtKB-KW"/>
</dbReference>
<dbReference type="SMART" id="SM00184">
    <property type="entry name" value="RING"/>
    <property type="match status" value="1"/>
</dbReference>
<evidence type="ECO:0000313" key="12">
    <source>
        <dbReference type="Proteomes" id="UP000515126"/>
    </source>
</evidence>
<keyword evidence="5 7" id="KW-0863">Zinc-finger</keyword>
<keyword evidence="8" id="KW-0175">Coiled coil</keyword>
<dbReference type="Proteomes" id="UP000515126">
    <property type="component" value="Chromosome 17"/>
</dbReference>
<keyword evidence="6" id="KW-0862">Zinc</keyword>
<dbReference type="PROSITE" id="PS50119">
    <property type="entry name" value="ZF_BBOX"/>
    <property type="match status" value="1"/>
</dbReference>
<dbReference type="PROSITE" id="PS50188">
    <property type="entry name" value="B302_SPRY"/>
    <property type="match status" value="1"/>
</dbReference>
<dbReference type="InterPro" id="IPR050143">
    <property type="entry name" value="TRIM/RBCC"/>
</dbReference>
<dbReference type="Gene3D" id="3.30.160.60">
    <property type="entry name" value="Classic Zinc Finger"/>
    <property type="match status" value="1"/>
</dbReference>
<dbReference type="InterPro" id="IPR017907">
    <property type="entry name" value="Znf_RING_CS"/>
</dbReference>
<evidence type="ECO:0000313" key="13">
    <source>
        <dbReference type="RefSeq" id="XP_021004829.1"/>
    </source>
</evidence>
<accession>A0A6P5NQC7</accession>
<dbReference type="InterPro" id="IPR003877">
    <property type="entry name" value="SPRY_dom"/>
</dbReference>
<feature type="domain" description="B box-type" evidence="10">
    <location>
        <begin position="73"/>
        <end position="114"/>
    </location>
</feature>
<evidence type="ECO:0000256" key="3">
    <source>
        <dbReference type="ARBA" id="ARBA00022490"/>
    </source>
</evidence>
<dbReference type="PRINTS" id="PR01407">
    <property type="entry name" value="BUTYPHLNCDUF"/>
</dbReference>
<dbReference type="SMART" id="SM00449">
    <property type="entry name" value="SPRY"/>
    <property type="match status" value="1"/>
</dbReference>
<dbReference type="PROSITE" id="PS00518">
    <property type="entry name" value="ZF_RING_1"/>
    <property type="match status" value="1"/>
</dbReference>
<evidence type="ECO:0000256" key="2">
    <source>
        <dbReference type="ARBA" id="ARBA00008518"/>
    </source>
</evidence>
<dbReference type="InterPro" id="IPR018957">
    <property type="entry name" value="Znf_C3HC4_RING-type"/>
</dbReference>
<evidence type="ECO:0000256" key="6">
    <source>
        <dbReference type="ARBA" id="ARBA00022833"/>
    </source>
</evidence>
<name>A0A6P5NQC7_MUSCR</name>
<dbReference type="SMART" id="SM00589">
    <property type="entry name" value="PRY"/>
    <property type="match status" value="1"/>
</dbReference>
<dbReference type="InterPro" id="IPR003879">
    <property type="entry name" value="Butyrophylin_SPRY"/>
</dbReference>
<evidence type="ECO:0000256" key="5">
    <source>
        <dbReference type="ARBA" id="ARBA00022771"/>
    </source>
</evidence>
<dbReference type="InterPro" id="IPR035033">
    <property type="entry name" value="PRY/SPRY_TRIM39"/>
</dbReference>
<dbReference type="Pfam" id="PF00097">
    <property type="entry name" value="zf-C3HC4"/>
    <property type="match status" value="1"/>
</dbReference>
<comment type="subcellular location">
    <subcellularLocation>
        <location evidence="1">Cytoplasm</location>
    </subcellularLocation>
</comment>
<dbReference type="Pfam" id="PF13765">
    <property type="entry name" value="PRY"/>
    <property type="match status" value="1"/>
</dbReference>
<dbReference type="InterPro" id="IPR013320">
    <property type="entry name" value="ConA-like_dom_sf"/>
</dbReference>
<dbReference type="InterPro" id="IPR000315">
    <property type="entry name" value="Znf_B-box"/>
</dbReference>
<feature type="coiled-coil region" evidence="8">
    <location>
        <begin position="122"/>
        <end position="174"/>
    </location>
</feature>
<evidence type="ECO:0000259" key="10">
    <source>
        <dbReference type="PROSITE" id="PS50119"/>
    </source>
</evidence>
<dbReference type="FunFam" id="3.30.160.60:FF:002334">
    <property type="entry name" value="Tripartite motif containing 15"/>
    <property type="match status" value="1"/>
</dbReference>
<dbReference type="SUPFAM" id="SSF57845">
    <property type="entry name" value="B-box zinc-binding domain"/>
    <property type="match status" value="1"/>
</dbReference>
<dbReference type="RefSeq" id="XP_021004829.1">
    <property type="nucleotide sequence ID" value="XM_021149170.2"/>
</dbReference>
<comment type="similarity">
    <text evidence="2">Belongs to the TRIM/RBCC family.</text>
</comment>
<evidence type="ECO:0000256" key="8">
    <source>
        <dbReference type="SAM" id="Coils"/>
    </source>
</evidence>
<feature type="domain" description="B30.2/SPRY" evidence="11">
    <location>
        <begin position="271"/>
        <end position="466"/>
    </location>
</feature>
<sequence>MPSTRSLRGLHQVACPVCTRPLQDAVTTACGHTVCLLCLPRTPMGAQLLCPLCQGAEEEKIQAAVAPVSLGPLSETYCEEHGEKIYFFCKTDAELLCVFCREGPAHQAHAVGFLDEAIQPYRDRLRSRLEALRIERDKIEDRKCQEDQKLQEVLMQVESKKHQVEAAFERLKRELVDQRCLLLNRLEELERQICKEREEYISKVSQEVEWLSTQVEELEEKCQQPASELLQDARLNQNRYEMKTFVSPEAISSDLVKKIRNLHRKILSLPMMMRTFSENLMQHLETDSADVTLDPETAHPNLVLSEDRKSVKFVETRLRDLPDTPQRFTFYPCVLATEGFTSGRHYWEVEVGDKTHWAVGVCRDSVSRKGELTPLPETGYWRVRLWNGDKYAATTTPFTPLHIKVKPKRVGIFLDYEAGTLSFYNVTDRSHIYTFTDTFTEKLWPLFYPGIRAGRKNAAPLTIRPPTDWE</sequence>
<dbReference type="GO" id="GO:0005737">
    <property type="term" value="C:cytoplasm"/>
    <property type="evidence" value="ECO:0007669"/>
    <property type="project" value="UniProtKB-SubCell"/>
</dbReference>
<evidence type="ECO:0000259" key="11">
    <source>
        <dbReference type="PROSITE" id="PS50188"/>
    </source>
</evidence>
<dbReference type="Pfam" id="PF00622">
    <property type="entry name" value="SPRY"/>
    <property type="match status" value="1"/>
</dbReference>
<dbReference type="SMART" id="SM00336">
    <property type="entry name" value="BBOX"/>
    <property type="match status" value="1"/>
</dbReference>
<evidence type="ECO:0000256" key="1">
    <source>
        <dbReference type="ARBA" id="ARBA00004496"/>
    </source>
</evidence>
<dbReference type="InterPro" id="IPR001841">
    <property type="entry name" value="Znf_RING"/>
</dbReference>
<dbReference type="InterPro" id="IPR013083">
    <property type="entry name" value="Znf_RING/FYVE/PHD"/>
</dbReference>
<proteinExistence type="inferred from homology"/>
<dbReference type="Gene3D" id="3.30.40.10">
    <property type="entry name" value="Zinc/RING finger domain, C3HC4 (zinc finger)"/>
    <property type="match status" value="1"/>
</dbReference>
<dbReference type="PROSITE" id="PS50089">
    <property type="entry name" value="ZF_RING_2"/>
    <property type="match status" value="1"/>
</dbReference>
<evidence type="ECO:0000259" key="9">
    <source>
        <dbReference type="PROSITE" id="PS50089"/>
    </source>
</evidence>
<dbReference type="InterPro" id="IPR043136">
    <property type="entry name" value="B30.2/SPRY_sf"/>
</dbReference>
<keyword evidence="3" id="KW-0963">Cytoplasm</keyword>
<dbReference type="PANTHER" id="PTHR24103">
    <property type="entry name" value="E3 UBIQUITIN-PROTEIN LIGASE TRIM"/>
    <property type="match status" value="1"/>
</dbReference>
<dbReference type="FunFam" id="2.60.120.920:FF:000004">
    <property type="entry name" value="Butyrophilin subfamily 1 member A1"/>
    <property type="match status" value="1"/>
</dbReference>
<dbReference type="GeneID" id="110283719"/>
<dbReference type="SUPFAM" id="SSF49899">
    <property type="entry name" value="Concanavalin A-like lectins/glucanases"/>
    <property type="match status" value="1"/>
</dbReference>
<dbReference type="InterPro" id="IPR006574">
    <property type="entry name" value="PRY"/>
</dbReference>
<gene>
    <name evidence="13" type="primary">LOC110283719</name>
</gene>
<dbReference type="InterPro" id="IPR001870">
    <property type="entry name" value="B30.2/SPRY"/>
</dbReference>
<organism evidence="12 13">
    <name type="scientific">Mus caroli</name>
    <name type="common">Ryukyu mouse</name>
    <name type="synonym">Ricefield mouse</name>
    <dbReference type="NCBI Taxonomy" id="10089"/>
    <lineage>
        <taxon>Eukaryota</taxon>
        <taxon>Metazoa</taxon>
        <taxon>Chordata</taxon>
        <taxon>Craniata</taxon>
        <taxon>Vertebrata</taxon>
        <taxon>Euteleostomi</taxon>
        <taxon>Mammalia</taxon>
        <taxon>Eutheria</taxon>
        <taxon>Euarchontoglires</taxon>
        <taxon>Glires</taxon>
        <taxon>Rodentia</taxon>
        <taxon>Myomorpha</taxon>
        <taxon>Muroidea</taxon>
        <taxon>Muridae</taxon>
        <taxon>Murinae</taxon>
        <taxon>Mus</taxon>
        <taxon>Mus</taxon>
    </lineage>
</organism>
<dbReference type="AlphaFoldDB" id="A0A6P5NQC7"/>
<keyword evidence="12" id="KW-1185">Reference proteome</keyword>
<dbReference type="CDD" id="cd13745">
    <property type="entry name" value="SPRY_PRY_TRIM39"/>
    <property type="match status" value="1"/>
</dbReference>